<organism evidence="2">
    <name type="scientific">Cladocopium goreaui</name>
    <dbReference type="NCBI Taxonomy" id="2562237"/>
    <lineage>
        <taxon>Eukaryota</taxon>
        <taxon>Sar</taxon>
        <taxon>Alveolata</taxon>
        <taxon>Dinophyceae</taxon>
        <taxon>Suessiales</taxon>
        <taxon>Symbiodiniaceae</taxon>
        <taxon>Cladocopium</taxon>
    </lineage>
</organism>
<reference evidence="3" key="2">
    <citation type="submission" date="2024-04" db="EMBL/GenBank/DDBJ databases">
        <authorList>
            <person name="Chen Y."/>
            <person name="Shah S."/>
            <person name="Dougan E. K."/>
            <person name="Thang M."/>
            <person name="Chan C."/>
        </authorList>
    </citation>
    <scope>NUCLEOTIDE SEQUENCE [LARGE SCALE GENOMIC DNA]</scope>
</reference>
<dbReference type="EMBL" id="CAMXCT010000025">
    <property type="protein sequence ID" value="CAI3972655.1"/>
    <property type="molecule type" value="Genomic_DNA"/>
</dbReference>
<evidence type="ECO:0000313" key="2">
    <source>
        <dbReference type="EMBL" id="CAI3972655.1"/>
    </source>
</evidence>
<dbReference type="EMBL" id="CAMXCT030000025">
    <property type="protein sequence ID" value="CAL4759967.1"/>
    <property type="molecule type" value="Genomic_DNA"/>
</dbReference>
<keyword evidence="4" id="KW-1185">Reference proteome</keyword>
<accession>A0A9P1BHK3</accession>
<evidence type="ECO:0000313" key="3">
    <source>
        <dbReference type="EMBL" id="CAL1126030.1"/>
    </source>
</evidence>
<name>A0A9P1BHK3_9DINO</name>
<dbReference type="Proteomes" id="UP001152797">
    <property type="component" value="Unassembled WGS sequence"/>
</dbReference>
<dbReference type="EMBL" id="CAMXCT020000025">
    <property type="protein sequence ID" value="CAL1126030.1"/>
    <property type="molecule type" value="Genomic_DNA"/>
</dbReference>
<sequence length="92" mass="9500">MASLERLPLNHATELLEATQQKFQSGHLKDPSNYIIATVSRGYVPRSGSKGAIGASGGKGGGGKGKHENYEAAAAALINTSGVSELSLDRGF</sequence>
<evidence type="ECO:0000313" key="4">
    <source>
        <dbReference type="Proteomes" id="UP001152797"/>
    </source>
</evidence>
<reference evidence="2" key="1">
    <citation type="submission" date="2022-10" db="EMBL/GenBank/DDBJ databases">
        <authorList>
            <person name="Chen Y."/>
            <person name="Dougan E. K."/>
            <person name="Chan C."/>
            <person name="Rhodes N."/>
            <person name="Thang M."/>
        </authorList>
    </citation>
    <scope>NUCLEOTIDE SEQUENCE</scope>
</reference>
<feature type="region of interest" description="Disordered" evidence="1">
    <location>
        <begin position="45"/>
        <end position="66"/>
    </location>
</feature>
<feature type="compositionally biased region" description="Gly residues" evidence="1">
    <location>
        <begin position="54"/>
        <end position="63"/>
    </location>
</feature>
<evidence type="ECO:0000256" key="1">
    <source>
        <dbReference type="SAM" id="MobiDB-lite"/>
    </source>
</evidence>
<gene>
    <name evidence="2" type="ORF">C1SCF055_LOCUS1220</name>
</gene>
<dbReference type="OrthoDB" id="10530043at2759"/>
<dbReference type="AlphaFoldDB" id="A0A9P1BHK3"/>
<comment type="caution">
    <text evidence="2">The sequence shown here is derived from an EMBL/GenBank/DDBJ whole genome shotgun (WGS) entry which is preliminary data.</text>
</comment>
<protein>
    <submittedName>
        <fullName evidence="2">Uncharacterized protein</fullName>
    </submittedName>
</protein>
<proteinExistence type="predicted"/>